<comment type="caution">
    <text evidence="12">The sequence shown here is derived from an EMBL/GenBank/DDBJ whole genome shotgun (WGS) entry which is preliminary data.</text>
</comment>
<keyword evidence="13" id="KW-1185">Reference proteome</keyword>
<evidence type="ECO:0000259" key="9">
    <source>
        <dbReference type="Pfam" id="PF00483"/>
    </source>
</evidence>
<dbReference type="SUPFAM" id="SSF53448">
    <property type="entry name" value="Nucleotide-diphospho-sugar transferases"/>
    <property type="match status" value="1"/>
</dbReference>
<gene>
    <name evidence="12" type="primary">algA</name>
    <name evidence="12" type="ORF">LMG23994_01438</name>
</gene>
<protein>
    <recommendedName>
        <fullName evidence="2">mannose-1-phosphate guanylyltransferase</fullName>
        <ecNumber evidence="2">2.7.7.13</ecNumber>
    </recommendedName>
</protein>
<evidence type="ECO:0000256" key="8">
    <source>
        <dbReference type="RuleBase" id="RU004190"/>
    </source>
</evidence>
<keyword evidence="6" id="KW-0342">GTP-binding</keyword>
<dbReference type="InterPro" id="IPR054566">
    <property type="entry name" value="ManC/GMP-like_b-helix"/>
</dbReference>
<dbReference type="InterPro" id="IPR005835">
    <property type="entry name" value="NTP_transferase_dom"/>
</dbReference>
<evidence type="ECO:0000256" key="2">
    <source>
        <dbReference type="ARBA" id="ARBA00012387"/>
    </source>
</evidence>
<dbReference type="NCBIfam" id="TIGR01479">
    <property type="entry name" value="GMP_PMI"/>
    <property type="match status" value="1"/>
</dbReference>
<keyword evidence="5" id="KW-0547">Nucleotide-binding</keyword>
<dbReference type="InterPro" id="IPR006375">
    <property type="entry name" value="Man1P_GuaTrfase/Man6P_Isoase"/>
</dbReference>
<organism evidence="12 13">
    <name type="scientific">Cupriavidus pinatubonensis</name>
    <dbReference type="NCBI Taxonomy" id="248026"/>
    <lineage>
        <taxon>Bacteria</taxon>
        <taxon>Pseudomonadati</taxon>
        <taxon>Pseudomonadota</taxon>
        <taxon>Betaproteobacteria</taxon>
        <taxon>Burkholderiales</taxon>
        <taxon>Burkholderiaceae</taxon>
        <taxon>Cupriavidus</taxon>
    </lineage>
</organism>
<evidence type="ECO:0000256" key="4">
    <source>
        <dbReference type="ARBA" id="ARBA00022695"/>
    </source>
</evidence>
<proteinExistence type="inferred from homology"/>
<dbReference type="InterPro" id="IPR014710">
    <property type="entry name" value="RmlC-like_jellyroll"/>
</dbReference>
<dbReference type="Pfam" id="PF22640">
    <property type="entry name" value="ManC_GMP_beta-helix"/>
    <property type="match status" value="1"/>
</dbReference>
<dbReference type="Gene3D" id="3.90.550.10">
    <property type="entry name" value="Spore Coat Polysaccharide Biosynthesis Protein SpsA, Chain A"/>
    <property type="match status" value="1"/>
</dbReference>
<dbReference type="PANTHER" id="PTHR46390">
    <property type="entry name" value="MANNOSE-1-PHOSPHATE GUANYLYLTRANSFERASE"/>
    <property type="match status" value="1"/>
</dbReference>
<evidence type="ECO:0000313" key="13">
    <source>
        <dbReference type="Proteomes" id="UP000701702"/>
    </source>
</evidence>
<dbReference type="Pfam" id="PF00483">
    <property type="entry name" value="NTP_transferase"/>
    <property type="match status" value="1"/>
</dbReference>
<evidence type="ECO:0000259" key="11">
    <source>
        <dbReference type="Pfam" id="PF22640"/>
    </source>
</evidence>
<dbReference type="InterPro" id="IPR049577">
    <property type="entry name" value="GMPP_N"/>
</dbReference>
<evidence type="ECO:0000259" key="10">
    <source>
        <dbReference type="Pfam" id="PF01050"/>
    </source>
</evidence>
<dbReference type="InterPro" id="IPR001538">
    <property type="entry name" value="Man6P_isomerase-2_C"/>
</dbReference>
<reference evidence="12 13" key="1">
    <citation type="submission" date="2021-08" db="EMBL/GenBank/DDBJ databases">
        <authorList>
            <person name="Peeters C."/>
        </authorList>
    </citation>
    <scope>NUCLEOTIDE SEQUENCE [LARGE SCALE GENOMIC DNA]</scope>
    <source>
        <strain evidence="12 13">LMG 23994</strain>
    </source>
</reference>
<comment type="similarity">
    <text evidence="1 8">Belongs to the mannose-6-phosphate isomerase type 2 family.</text>
</comment>
<feature type="domain" description="Nucleotidyl transferase" evidence="9">
    <location>
        <begin position="9"/>
        <end position="290"/>
    </location>
</feature>
<evidence type="ECO:0000256" key="7">
    <source>
        <dbReference type="ARBA" id="ARBA00047343"/>
    </source>
</evidence>
<evidence type="ECO:0000256" key="3">
    <source>
        <dbReference type="ARBA" id="ARBA00022679"/>
    </source>
</evidence>
<comment type="catalytic activity">
    <reaction evidence="7">
        <text>alpha-D-mannose 1-phosphate + GTP + H(+) = GDP-alpha-D-mannose + diphosphate</text>
        <dbReference type="Rhea" id="RHEA:15229"/>
        <dbReference type="ChEBI" id="CHEBI:15378"/>
        <dbReference type="ChEBI" id="CHEBI:33019"/>
        <dbReference type="ChEBI" id="CHEBI:37565"/>
        <dbReference type="ChEBI" id="CHEBI:57527"/>
        <dbReference type="ChEBI" id="CHEBI:58409"/>
        <dbReference type="EC" id="2.7.7.13"/>
    </reaction>
</comment>
<evidence type="ECO:0000256" key="6">
    <source>
        <dbReference type="ARBA" id="ARBA00023134"/>
    </source>
</evidence>
<accession>A0ABN7Y9E8</accession>
<feature type="domain" description="Mannose-6-phosphate isomerase type II C-terminal" evidence="10">
    <location>
        <begin position="355"/>
        <end position="469"/>
    </location>
</feature>
<dbReference type="Gene3D" id="2.60.120.10">
    <property type="entry name" value="Jelly Rolls"/>
    <property type="match status" value="1"/>
</dbReference>
<dbReference type="EC" id="2.7.7.13" evidence="2"/>
<dbReference type="Proteomes" id="UP000701702">
    <property type="component" value="Unassembled WGS sequence"/>
</dbReference>
<dbReference type="Pfam" id="PF01050">
    <property type="entry name" value="MannoseP_isomer"/>
    <property type="match status" value="1"/>
</dbReference>
<dbReference type="InterPro" id="IPR011051">
    <property type="entry name" value="RmlC_Cupin_sf"/>
</dbReference>
<sequence>MDASTVIIPVVLCGGSGTRLWPLSREGYPKQFLRLLGERSLLQDTLLRARAIPDAVSPILVSNHAHRFMVAEQAREVGIHDAALILEPHARNTAPAAAAAVLHAMAAGKDPLLLLLPADHAIRDTQAFVQAISGGIQAAQDGAIVTFGIVPTEPATGYGYIKAGAPEAGAAFGVSRFVEKPSRKIAEQYLSEGGYFWNSGMFLFRASSYLAELESHAPQICKSVQAAVSQGHQDLDFFRLHADSFAHCPSDSIDYAVMEHTKRACLVPMAAQWSDVGSWDSVWQASDKSEDGNVAVGDVLMHQTKDSLIHASHRLVAVAGLDGVMVLETSDAVLVLDRNKAQDVKALVERVRKEERSEATEHRNVYRPWGAYDSVDSGDRYQVKRITVKPGARLSLQMHHHRAEHWIVVKGTARVTRGEKTFLLTENQSTYIPLGTLHRLENVGKIPLELIEVQSGAYLGEDDIVRFDDNYGRQQVTDLLKHE</sequence>
<dbReference type="PANTHER" id="PTHR46390:SF1">
    <property type="entry name" value="MANNOSE-1-PHOSPHATE GUANYLYLTRANSFERASE"/>
    <property type="match status" value="1"/>
</dbReference>
<feature type="domain" description="MannoseP isomerase/GMP-like beta-helix" evidence="11">
    <location>
        <begin position="303"/>
        <end position="350"/>
    </location>
</feature>
<keyword evidence="4" id="KW-0548">Nucleotidyltransferase</keyword>
<dbReference type="InterPro" id="IPR029044">
    <property type="entry name" value="Nucleotide-diphossugar_trans"/>
</dbReference>
<dbReference type="InterPro" id="IPR051161">
    <property type="entry name" value="Mannose-6P_isomerase_type2"/>
</dbReference>
<name>A0ABN7Y9E8_9BURK</name>
<keyword evidence="3" id="KW-0808">Transferase</keyword>
<evidence type="ECO:0000256" key="1">
    <source>
        <dbReference type="ARBA" id="ARBA00006115"/>
    </source>
</evidence>
<dbReference type="RefSeq" id="WP_224000921.1">
    <property type="nucleotide sequence ID" value="NZ_CAJZAF010000006.1"/>
</dbReference>
<dbReference type="EMBL" id="CAJZAF010000006">
    <property type="protein sequence ID" value="CAG9168826.1"/>
    <property type="molecule type" value="Genomic_DNA"/>
</dbReference>
<dbReference type="CDD" id="cd02213">
    <property type="entry name" value="cupin_PMI_typeII_C"/>
    <property type="match status" value="1"/>
</dbReference>
<dbReference type="CDD" id="cd02509">
    <property type="entry name" value="GDP-M1P_Guanylyltransferase"/>
    <property type="match status" value="1"/>
</dbReference>
<evidence type="ECO:0000313" key="12">
    <source>
        <dbReference type="EMBL" id="CAG9168826.1"/>
    </source>
</evidence>
<evidence type="ECO:0000256" key="5">
    <source>
        <dbReference type="ARBA" id="ARBA00022741"/>
    </source>
</evidence>
<dbReference type="SUPFAM" id="SSF51182">
    <property type="entry name" value="RmlC-like cupins"/>
    <property type="match status" value="1"/>
</dbReference>